<dbReference type="InterPro" id="IPR032675">
    <property type="entry name" value="LRR_dom_sf"/>
</dbReference>
<feature type="compositionally biased region" description="Low complexity" evidence="1">
    <location>
        <begin position="460"/>
        <end position="471"/>
    </location>
</feature>
<evidence type="ECO:0008006" key="4">
    <source>
        <dbReference type="Google" id="ProtNLM"/>
    </source>
</evidence>
<dbReference type="InterPro" id="IPR036047">
    <property type="entry name" value="F-box-like_dom_sf"/>
</dbReference>
<dbReference type="SUPFAM" id="SSF81383">
    <property type="entry name" value="F-box domain"/>
    <property type="match status" value="1"/>
</dbReference>
<evidence type="ECO:0000313" key="3">
    <source>
        <dbReference type="Proteomes" id="UP000631181"/>
    </source>
</evidence>
<feature type="compositionally biased region" description="Low complexity" evidence="1">
    <location>
        <begin position="496"/>
        <end position="506"/>
    </location>
</feature>
<proteinExistence type="predicted"/>
<dbReference type="AlphaFoldDB" id="A0A8J8VYN7"/>
<dbReference type="Proteomes" id="UP000631181">
    <property type="component" value="Unassembled WGS sequence"/>
</dbReference>
<dbReference type="OrthoDB" id="408631at2759"/>
<comment type="caution">
    <text evidence="2">The sequence shown here is derived from an EMBL/GenBank/DDBJ whole genome shotgun (WGS) entry which is preliminary data.</text>
</comment>
<dbReference type="EMBL" id="WIWV01000090">
    <property type="protein sequence ID" value="KAF7714269.1"/>
    <property type="molecule type" value="Genomic_DNA"/>
</dbReference>
<dbReference type="Gene3D" id="1.20.1280.50">
    <property type="match status" value="1"/>
</dbReference>
<reference evidence="2" key="1">
    <citation type="journal article" date="2020" name="Front. Microbiol.">
        <title>Gene regulatory networks of Penicillium echinulatum 2HH and Penicillium oxalicum 114-2 inferred by a computational biology approach.</title>
        <authorList>
            <person name="Lenz A.R."/>
            <person name="Galan-Vasquez E."/>
            <person name="Balbinot E."/>
            <person name="De Abreu F.P."/>
            <person name="De Oliveira N.S."/>
            <person name="Da Rosa L.O."/>
            <person name="De Avila E Silva S."/>
            <person name="Camassola M."/>
            <person name="Dillon A.J.P."/>
            <person name="Perez-Rueda E."/>
        </authorList>
    </citation>
    <scope>NUCLEOTIDE SEQUENCE</scope>
    <source>
        <strain evidence="2">S1M29</strain>
    </source>
</reference>
<organism evidence="2 3">
    <name type="scientific">Penicillium ucsense</name>
    <dbReference type="NCBI Taxonomy" id="2839758"/>
    <lineage>
        <taxon>Eukaryota</taxon>
        <taxon>Fungi</taxon>
        <taxon>Dikarya</taxon>
        <taxon>Ascomycota</taxon>
        <taxon>Pezizomycotina</taxon>
        <taxon>Eurotiomycetes</taxon>
        <taxon>Eurotiomycetidae</taxon>
        <taxon>Eurotiales</taxon>
        <taxon>Aspergillaceae</taxon>
        <taxon>Penicillium</taxon>
    </lineage>
</organism>
<feature type="region of interest" description="Disordered" evidence="1">
    <location>
        <begin position="441"/>
        <end position="514"/>
    </location>
</feature>
<evidence type="ECO:0000313" key="2">
    <source>
        <dbReference type="EMBL" id="KAF7714269.1"/>
    </source>
</evidence>
<feature type="region of interest" description="Disordered" evidence="1">
    <location>
        <begin position="724"/>
        <end position="744"/>
    </location>
</feature>
<dbReference type="CDD" id="cd09917">
    <property type="entry name" value="F-box_SF"/>
    <property type="match status" value="1"/>
</dbReference>
<keyword evidence="3" id="KW-1185">Reference proteome</keyword>
<dbReference type="SUPFAM" id="SSF52047">
    <property type="entry name" value="RNI-like"/>
    <property type="match status" value="1"/>
</dbReference>
<evidence type="ECO:0000256" key="1">
    <source>
        <dbReference type="SAM" id="MobiDB-lite"/>
    </source>
</evidence>
<sequence>MDAIPPSYKSATDRDAWSIIASYIPSSDLCATSLVCHRWHDLFMPLLWGDPASHFGTENDAVYVALTRFRRCLKYARLEVRSLTHTLHLPPALSEIYDGPRPDWLKEILEYLPCLQCLMVSKLPFFDHNAMTALTKEDSTLREYNIRLLLAESEPNATSAGLAETLVRFPRLIYLDLSHTTPARDHSVLSCLSQLENLHVLKLRGLGLKDADAQFLANAIGTLVRFLDLRQNFLTDAAIRSILQASFLPRDQPMQRIGTRSFGVSNQREPRAIHAGSLYKEFLRSPKLDDQYAKHLVQPKSSYHWIEDLPRTGITHLCIADNPITVEGVAGLLTSGRLHALDVGTVNTADVLNITSLGHGKYPGAEKLVPILANVAGDELAMLRIHHVVITAKAPDKNSVSVAELLPELPSSREMVPPAELDAFQEIHELPVGEYYPVSELPDTSTKTPGSDNVIPVAMSSSSRYTDDPSSIPRRGSVFAPEVVVQPTDEPSTTGQQQVQRMPQSQPGNRAPYLSDSTLQVADETWSSIPARNNSPLPPEDPQARRIRELMSKRPRSQTLPLRNGKECLIPYLHPSHMPNLEVLVLTDVPSHIPANSSILESLIRFITACSNEALLATLQAGSDYSLPPGRARALAEQQRARALFRLRRIVLEIAPTDRTQRTSTWKAGAQASSTGDRDSEALWAAAADDFSFFDNMECGIPQNDRGKYFPMAALNEKISLTPEDEASTIASPRSRSSSSATIQKGARIMKPGSFPSSNVTSQSEIAQDIDLVSELAAFRRVKKMEYENRVRELRGERSLSSGIRTPVLPAVMTPQLAMAHFVEGHWKGEVKVVRNPKASKMRSGMVDMYGNYFEKGYLYP</sequence>
<gene>
    <name evidence="2" type="ORF">PECM_008633</name>
</gene>
<name>A0A8J8VYN7_9EURO</name>
<feature type="compositionally biased region" description="Low complexity" evidence="1">
    <location>
        <begin position="728"/>
        <end position="743"/>
    </location>
</feature>
<protein>
    <recommendedName>
        <fullName evidence="4">F-box domain-containing protein</fullName>
    </recommendedName>
</protein>
<dbReference type="Gene3D" id="3.80.10.10">
    <property type="entry name" value="Ribonuclease Inhibitor"/>
    <property type="match status" value="1"/>
</dbReference>
<accession>A0A8J8VYN7</accession>
<feature type="compositionally biased region" description="Polar residues" evidence="1">
    <location>
        <begin position="442"/>
        <end position="451"/>
    </location>
</feature>